<protein>
    <recommendedName>
        <fullName evidence="8">Transposase</fullName>
    </recommendedName>
</protein>
<dbReference type="AlphaFoldDB" id="A0A7N0VHX1"/>
<dbReference type="Proteomes" id="UP000594263">
    <property type="component" value="Unplaced"/>
</dbReference>
<dbReference type="GO" id="GO:0008270">
    <property type="term" value="F:zinc ion binding"/>
    <property type="evidence" value="ECO:0007669"/>
    <property type="project" value="UniProtKB-KW"/>
</dbReference>
<evidence type="ECO:0000256" key="1">
    <source>
        <dbReference type="ARBA" id="ARBA00004123"/>
    </source>
</evidence>
<evidence type="ECO:0000313" key="6">
    <source>
        <dbReference type="EnsemblPlants" id="Kaladp0840s0026.1.v1.1.CDS.1"/>
    </source>
</evidence>
<sequence length="114" mass="13179">MVITCQFVCEWKLHKRVLSFCHIPPPHNGVVVCEVLNHSLNEWNLTSKLATVTDDNATYNDVAIIKLKDILSYQRKVPLDGVFFHVRCCDHIINLFVHDGLNDIEDIIHNEEKQ</sequence>
<dbReference type="PANTHER" id="PTHR46481">
    <property type="entry name" value="ZINC FINGER BED DOMAIN-CONTAINING PROTEIN 4"/>
    <property type="match status" value="1"/>
</dbReference>
<evidence type="ECO:0000256" key="2">
    <source>
        <dbReference type="ARBA" id="ARBA00022723"/>
    </source>
</evidence>
<keyword evidence="3" id="KW-0863">Zinc-finger</keyword>
<comment type="subcellular location">
    <subcellularLocation>
        <location evidence="1">Nucleus</location>
    </subcellularLocation>
</comment>
<reference evidence="6" key="1">
    <citation type="submission" date="2021-01" db="UniProtKB">
        <authorList>
            <consortium name="EnsemblPlants"/>
        </authorList>
    </citation>
    <scope>IDENTIFICATION</scope>
</reference>
<dbReference type="GO" id="GO:0005634">
    <property type="term" value="C:nucleus"/>
    <property type="evidence" value="ECO:0007669"/>
    <property type="project" value="UniProtKB-SubCell"/>
</dbReference>
<evidence type="ECO:0000256" key="4">
    <source>
        <dbReference type="ARBA" id="ARBA00022833"/>
    </source>
</evidence>
<dbReference type="SUPFAM" id="SSF53098">
    <property type="entry name" value="Ribonuclease H-like"/>
    <property type="match status" value="1"/>
</dbReference>
<dbReference type="PANTHER" id="PTHR46481:SF10">
    <property type="entry name" value="ZINC FINGER BED DOMAIN-CONTAINING PROTEIN 39"/>
    <property type="match status" value="1"/>
</dbReference>
<evidence type="ECO:0000256" key="3">
    <source>
        <dbReference type="ARBA" id="ARBA00022771"/>
    </source>
</evidence>
<dbReference type="EnsemblPlants" id="Kaladp0840s0026.1.v1.1">
    <property type="protein sequence ID" value="Kaladp0840s0026.1.v1.1.CDS.1"/>
    <property type="gene ID" value="Kaladp0840s0026.v1.1"/>
</dbReference>
<evidence type="ECO:0000313" key="7">
    <source>
        <dbReference type="Proteomes" id="UP000594263"/>
    </source>
</evidence>
<organism evidence="6 7">
    <name type="scientific">Kalanchoe fedtschenkoi</name>
    <name type="common">Lavender scallops</name>
    <name type="synonym">South American air plant</name>
    <dbReference type="NCBI Taxonomy" id="63787"/>
    <lineage>
        <taxon>Eukaryota</taxon>
        <taxon>Viridiplantae</taxon>
        <taxon>Streptophyta</taxon>
        <taxon>Embryophyta</taxon>
        <taxon>Tracheophyta</taxon>
        <taxon>Spermatophyta</taxon>
        <taxon>Magnoliopsida</taxon>
        <taxon>eudicotyledons</taxon>
        <taxon>Gunneridae</taxon>
        <taxon>Pentapetalae</taxon>
        <taxon>Saxifragales</taxon>
        <taxon>Crassulaceae</taxon>
        <taxon>Kalanchoe</taxon>
    </lineage>
</organism>
<dbReference type="InterPro" id="IPR012337">
    <property type="entry name" value="RNaseH-like_sf"/>
</dbReference>
<dbReference type="Gramene" id="Kaladp0840s0026.1.v1.1">
    <property type="protein sequence ID" value="Kaladp0840s0026.1.v1.1.CDS.1"/>
    <property type="gene ID" value="Kaladp0840s0026.v1.1"/>
</dbReference>
<keyword evidence="7" id="KW-1185">Reference proteome</keyword>
<keyword evidence="4" id="KW-0862">Zinc</keyword>
<keyword evidence="2" id="KW-0479">Metal-binding</keyword>
<evidence type="ECO:0000256" key="5">
    <source>
        <dbReference type="ARBA" id="ARBA00023242"/>
    </source>
</evidence>
<name>A0A7N0VHX1_KALFE</name>
<dbReference type="InterPro" id="IPR052035">
    <property type="entry name" value="ZnF_BED_domain_contain"/>
</dbReference>
<dbReference type="OMA" id="RIHATFK"/>
<accession>A0A7N0VHX1</accession>
<keyword evidence="5" id="KW-0539">Nucleus</keyword>
<evidence type="ECO:0008006" key="8">
    <source>
        <dbReference type="Google" id="ProtNLM"/>
    </source>
</evidence>
<proteinExistence type="predicted"/>